<gene>
    <name evidence="3" type="ORF">FGL86_11655</name>
</gene>
<evidence type="ECO:0000313" key="4">
    <source>
        <dbReference type="Proteomes" id="UP000321272"/>
    </source>
</evidence>
<dbReference type="KEGG" id="paur:FGL86_11655"/>
<keyword evidence="4" id="KW-1185">Reference proteome</keyword>
<feature type="domain" description="Amidase" evidence="2">
    <location>
        <begin position="5"/>
        <end position="91"/>
    </location>
</feature>
<feature type="compositionally biased region" description="Low complexity" evidence="1">
    <location>
        <begin position="111"/>
        <end position="126"/>
    </location>
</feature>
<organism evidence="3 4">
    <name type="scientific">Pistricoccus aurantiacus</name>
    <dbReference type="NCBI Taxonomy" id="1883414"/>
    <lineage>
        <taxon>Bacteria</taxon>
        <taxon>Pseudomonadati</taxon>
        <taxon>Pseudomonadota</taxon>
        <taxon>Gammaproteobacteria</taxon>
        <taxon>Oceanospirillales</taxon>
        <taxon>Halomonadaceae</taxon>
        <taxon>Pistricoccus</taxon>
    </lineage>
</organism>
<dbReference type="InterPro" id="IPR023631">
    <property type="entry name" value="Amidase_dom"/>
</dbReference>
<dbReference type="EMBL" id="CP042382">
    <property type="protein sequence ID" value="QEA39658.1"/>
    <property type="molecule type" value="Genomic_DNA"/>
</dbReference>
<feature type="region of interest" description="Disordered" evidence="1">
    <location>
        <begin position="105"/>
        <end position="134"/>
    </location>
</feature>
<dbReference type="AlphaFoldDB" id="A0A5B8SXU8"/>
<sequence>MILEARRHASSGAMAAHFANMDAWISPITMETAPSLEEFVETERGLALALGITRNTQSTNYFGLCAASLPLTSPDTSLPIGFQLMGAGGSDIVILAMEAERAFAQGGAHGPLSSPEPASASLAPERSPGRVGLP</sequence>
<dbReference type="Pfam" id="PF01425">
    <property type="entry name" value="Amidase"/>
    <property type="match status" value="1"/>
</dbReference>
<name>A0A5B8SXU8_9GAMM</name>
<proteinExistence type="predicted"/>
<dbReference type="Gene3D" id="3.90.1300.10">
    <property type="entry name" value="Amidase signature (AS) domain"/>
    <property type="match status" value="1"/>
</dbReference>
<dbReference type="Proteomes" id="UP000321272">
    <property type="component" value="Chromosome"/>
</dbReference>
<evidence type="ECO:0000313" key="3">
    <source>
        <dbReference type="EMBL" id="QEA39658.1"/>
    </source>
</evidence>
<dbReference type="OrthoDB" id="5175573at2"/>
<protein>
    <recommendedName>
        <fullName evidence="2">Amidase domain-containing protein</fullName>
    </recommendedName>
</protein>
<accession>A0A5B8SXU8</accession>
<dbReference type="SUPFAM" id="SSF75304">
    <property type="entry name" value="Amidase signature (AS) enzymes"/>
    <property type="match status" value="1"/>
</dbReference>
<dbReference type="InterPro" id="IPR036928">
    <property type="entry name" value="AS_sf"/>
</dbReference>
<reference evidence="3 4" key="1">
    <citation type="submission" date="2019-06" db="EMBL/GenBank/DDBJ databases">
        <title>Genome analyses of bacteria isolated from kimchi.</title>
        <authorList>
            <person name="Lee S."/>
            <person name="Ahn S."/>
            <person name="Roh S."/>
        </authorList>
    </citation>
    <scope>NUCLEOTIDE SEQUENCE [LARGE SCALE GENOMIC DNA]</scope>
    <source>
        <strain evidence="3 4">CBA4606</strain>
    </source>
</reference>
<evidence type="ECO:0000259" key="2">
    <source>
        <dbReference type="Pfam" id="PF01425"/>
    </source>
</evidence>
<evidence type="ECO:0000256" key="1">
    <source>
        <dbReference type="SAM" id="MobiDB-lite"/>
    </source>
</evidence>